<dbReference type="Proteomes" id="UP000499080">
    <property type="component" value="Unassembled WGS sequence"/>
</dbReference>
<organism evidence="1 2">
    <name type="scientific">Araneus ventricosus</name>
    <name type="common">Orbweaver spider</name>
    <name type="synonym">Epeira ventricosa</name>
    <dbReference type="NCBI Taxonomy" id="182803"/>
    <lineage>
        <taxon>Eukaryota</taxon>
        <taxon>Metazoa</taxon>
        <taxon>Ecdysozoa</taxon>
        <taxon>Arthropoda</taxon>
        <taxon>Chelicerata</taxon>
        <taxon>Arachnida</taxon>
        <taxon>Araneae</taxon>
        <taxon>Araneomorphae</taxon>
        <taxon>Entelegynae</taxon>
        <taxon>Araneoidea</taxon>
        <taxon>Araneidae</taxon>
        <taxon>Araneus</taxon>
    </lineage>
</organism>
<proteinExistence type="predicted"/>
<keyword evidence="2" id="KW-1185">Reference proteome</keyword>
<reference evidence="1 2" key="1">
    <citation type="journal article" date="2019" name="Sci. Rep.">
        <title>Orb-weaving spider Araneus ventricosus genome elucidates the spidroin gene catalogue.</title>
        <authorList>
            <person name="Kono N."/>
            <person name="Nakamura H."/>
            <person name="Ohtoshi R."/>
            <person name="Moran D.A.P."/>
            <person name="Shinohara A."/>
            <person name="Yoshida Y."/>
            <person name="Fujiwara M."/>
            <person name="Mori M."/>
            <person name="Tomita M."/>
            <person name="Arakawa K."/>
        </authorList>
    </citation>
    <scope>NUCLEOTIDE SEQUENCE [LARGE SCALE GENOMIC DNA]</scope>
</reference>
<accession>A0A4Y2KSV5</accession>
<evidence type="ECO:0000313" key="2">
    <source>
        <dbReference type="Proteomes" id="UP000499080"/>
    </source>
</evidence>
<sequence length="114" mass="12598">MSNDLLISASVGRLLEEPPPFLAALLDFYPPGSEGIENDPDLISVSAQTNGRKRFLYLPGGGGERKRPDLWSVRTPELTEISPYLEVEGKQNVHLPISVCQHTGRKQISSPSWQ</sequence>
<dbReference type="EMBL" id="BGPR01004941">
    <property type="protein sequence ID" value="GBN05100.1"/>
    <property type="molecule type" value="Genomic_DNA"/>
</dbReference>
<evidence type="ECO:0000313" key="1">
    <source>
        <dbReference type="EMBL" id="GBN05100.1"/>
    </source>
</evidence>
<comment type="caution">
    <text evidence="1">The sequence shown here is derived from an EMBL/GenBank/DDBJ whole genome shotgun (WGS) entry which is preliminary data.</text>
</comment>
<gene>
    <name evidence="1" type="ORF">AVEN_125475_1</name>
</gene>
<protein>
    <submittedName>
        <fullName evidence="1">Uncharacterized protein</fullName>
    </submittedName>
</protein>
<name>A0A4Y2KSV5_ARAVE</name>
<dbReference type="AlphaFoldDB" id="A0A4Y2KSV5"/>